<feature type="compositionally biased region" description="Basic and acidic residues" evidence="1">
    <location>
        <begin position="39"/>
        <end position="51"/>
    </location>
</feature>
<reference evidence="3" key="1">
    <citation type="submission" date="2020-01" db="EMBL/GenBank/DDBJ databases">
        <title>Insect and environment-associated Actinomycetes.</title>
        <authorList>
            <person name="Currrie C."/>
            <person name="Chevrette M."/>
            <person name="Carlson C."/>
            <person name="Stubbendieck R."/>
            <person name="Wendt-Pienkowski E."/>
        </authorList>
    </citation>
    <scope>NUCLEOTIDE SEQUENCE</scope>
    <source>
        <strain evidence="3">SID7499</strain>
    </source>
</reference>
<dbReference type="AlphaFoldDB" id="A0A6G3XWY8"/>
<keyword evidence="2" id="KW-0472">Membrane</keyword>
<comment type="caution">
    <text evidence="3">The sequence shown here is derived from an EMBL/GenBank/DDBJ whole genome shotgun (WGS) entry which is preliminary data.</text>
</comment>
<gene>
    <name evidence="3" type="ORF">G3M58_89410</name>
</gene>
<dbReference type="EMBL" id="JAAGMN010009608">
    <property type="protein sequence ID" value="NEE22271.1"/>
    <property type="molecule type" value="Genomic_DNA"/>
</dbReference>
<keyword evidence="2" id="KW-1133">Transmembrane helix</keyword>
<protein>
    <submittedName>
        <fullName evidence="3">Uncharacterized protein</fullName>
    </submittedName>
</protein>
<accession>A0A6G3XWY8</accession>
<feature type="non-terminal residue" evidence="3">
    <location>
        <position position="1"/>
    </location>
</feature>
<evidence type="ECO:0000256" key="2">
    <source>
        <dbReference type="SAM" id="Phobius"/>
    </source>
</evidence>
<evidence type="ECO:0000313" key="3">
    <source>
        <dbReference type="EMBL" id="NEE22271.1"/>
    </source>
</evidence>
<proteinExistence type="predicted"/>
<name>A0A6G3XWY8_9ACTN</name>
<sequence>VANIGGFVIGFVFALVGGALSISWAPGEPESTDGTPLAEHPDEERPKDELHAAAVPQQQGAGYDLAADTDGGGHRAG</sequence>
<feature type="region of interest" description="Disordered" evidence="1">
    <location>
        <begin position="24"/>
        <end position="77"/>
    </location>
</feature>
<keyword evidence="2" id="KW-0812">Transmembrane</keyword>
<feature type="transmembrane region" description="Helical" evidence="2">
    <location>
        <begin position="6"/>
        <end position="25"/>
    </location>
</feature>
<organism evidence="3">
    <name type="scientific">Streptomyces sp. SID7499</name>
    <dbReference type="NCBI Taxonomy" id="2706086"/>
    <lineage>
        <taxon>Bacteria</taxon>
        <taxon>Bacillati</taxon>
        <taxon>Actinomycetota</taxon>
        <taxon>Actinomycetes</taxon>
        <taxon>Kitasatosporales</taxon>
        <taxon>Streptomycetaceae</taxon>
        <taxon>Streptomyces</taxon>
    </lineage>
</organism>
<evidence type="ECO:0000256" key="1">
    <source>
        <dbReference type="SAM" id="MobiDB-lite"/>
    </source>
</evidence>